<dbReference type="Pfam" id="PF24758">
    <property type="entry name" value="LRR_At5g56370"/>
    <property type="match status" value="1"/>
</dbReference>
<dbReference type="Gene3D" id="3.80.10.10">
    <property type="entry name" value="Ribonuclease Inhibitor"/>
    <property type="match status" value="1"/>
</dbReference>
<dbReference type="InterPro" id="IPR032675">
    <property type="entry name" value="LRR_dom_sf"/>
</dbReference>
<name>A0A443NCV6_9MAGN</name>
<dbReference type="Proteomes" id="UP000283530">
    <property type="component" value="Unassembled WGS sequence"/>
</dbReference>
<organism evidence="2 3">
    <name type="scientific">Cinnamomum micranthum f. kanehirae</name>
    <dbReference type="NCBI Taxonomy" id="337451"/>
    <lineage>
        <taxon>Eukaryota</taxon>
        <taxon>Viridiplantae</taxon>
        <taxon>Streptophyta</taxon>
        <taxon>Embryophyta</taxon>
        <taxon>Tracheophyta</taxon>
        <taxon>Spermatophyta</taxon>
        <taxon>Magnoliopsida</taxon>
        <taxon>Magnoliidae</taxon>
        <taxon>Laurales</taxon>
        <taxon>Lauraceae</taxon>
        <taxon>Cinnamomum</taxon>
    </lineage>
</organism>
<dbReference type="InterPro" id="IPR050232">
    <property type="entry name" value="FBL13/AtMIF1-like"/>
</dbReference>
<feature type="domain" description="F-box/LRR-repeat protein 15/At3g58940/PEG3-like LRR" evidence="1">
    <location>
        <begin position="105"/>
        <end position="261"/>
    </location>
</feature>
<protein>
    <submittedName>
        <fullName evidence="2">Putative F-box/FBD/LRR-repeat protein</fullName>
    </submittedName>
</protein>
<dbReference type="SUPFAM" id="SSF52058">
    <property type="entry name" value="L domain-like"/>
    <property type="match status" value="1"/>
</dbReference>
<dbReference type="PANTHER" id="PTHR31900">
    <property type="entry name" value="F-BOX/RNI SUPERFAMILY PROTEIN-RELATED"/>
    <property type="match status" value="1"/>
</dbReference>
<evidence type="ECO:0000313" key="2">
    <source>
        <dbReference type="EMBL" id="RWR76360.1"/>
    </source>
</evidence>
<evidence type="ECO:0000259" key="1">
    <source>
        <dbReference type="Pfam" id="PF24758"/>
    </source>
</evidence>
<evidence type="ECO:0000313" key="3">
    <source>
        <dbReference type="Proteomes" id="UP000283530"/>
    </source>
</evidence>
<reference evidence="2 3" key="1">
    <citation type="journal article" date="2019" name="Nat. Plants">
        <title>Stout camphor tree genome fills gaps in understanding of flowering plant genome evolution.</title>
        <authorList>
            <person name="Chaw S.M."/>
            <person name="Liu Y.C."/>
            <person name="Wu Y.W."/>
            <person name="Wang H.Y."/>
            <person name="Lin C.I."/>
            <person name="Wu C.S."/>
            <person name="Ke H.M."/>
            <person name="Chang L.Y."/>
            <person name="Hsu C.Y."/>
            <person name="Yang H.T."/>
            <person name="Sudianto E."/>
            <person name="Hsu M.H."/>
            <person name="Wu K.P."/>
            <person name="Wang L.N."/>
            <person name="Leebens-Mack J.H."/>
            <person name="Tsai I.J."/>
        </authorList>
    </citation>
    <scope>NUCLEOTIDE SEQUENCE [LARGE SCALE GENOMIC DNA]</scope>
    <source>
        <strain evidence="3">cv. Chaw 1501</strain>
        <tissue evidence="2">Young leaves</tissue>
    </source>
</reference>
<dbReference type="PANTHER" id="PTHR31900:SF30">
    <property type="entry name" value="SUPERFAMILY PROTEIN, PUTATIVE-RELATED"/>
    <property type="match status" value="1"/>
</dbReference>
<sequence>MINNQLTAHELGTNEIDKLSDSLLISIINELPIKDAVGTSVLAHKWRHLWKWIPSLNFNHNLGKTVGQKSHRLATIVKHVFSSHLGHISSCQILHYSCTCEFDMAQWLEHLSKRGIHKLVLTCNDESVSTNNTWGWGGLYSTVVHCNSLQELELRSWWLMNATPLMGFCNLRTLTLRSVVLTEKSIMDIISNCAVLEWLALLDCNIFSSVNVHAPKLKVLELECLSCLNINIDAPSLRTLAISSVSFRSIDINAASLTTLAISSVRFRYIKLEVPNIQIFRTDGFFEEHMDFLSQCVGLYGMSGKNWFKNLRKLFIGVQLTNIRHGIALAFVLKNCVCIQVLHLEILHKNGIPLVLRVEKEKNQPKR</sequence>
<dbReference type="AlphaFoldDB" id="A0A443NCV6"/>
<dbReference type="InterPro" id="IPR036047">
    <property type="entry name" value="F-box-like_dom_sf"/>
</dbReference>
<dbReference type="STRING" id="337451.A0A443NCV6"/>
<proteinExistence type="predicted"/>
<keyword evidence="3" id="KW-1185">Reference proteome</keyword>
<dbReference type="OrthoDB" id="1937141at2759"/>
<dbReference type="EMBL" id="QPKB01000002">
    <property type="protein sequence ID" value="RWR76360.1"/>
    <property type="molecule type" value="Genomic_DNA"/>
</dbReference>
<comment type="caution">
    <text evidence="2">The sequence shown here is derived from an EMBL/GenBank/DDBJ whole genome shotgun (WGS) entry which is preliminary data.</text>
</comment>
<dbReference type="CDD" id="cd22160">
    <property type="entry name" value="F-box_AtFBL13-like"/>
    <property type="match status" value="1"/>
</dbReference>
<dbReference type="InterPro" id="IPR053781">
    <property type="entry name" value="F-box_AtFBL13-like"/>
</dbReference>
<dbReference type="SUPFAM" id="SSF81383">
    <property type="entry name" value="F-box domain"/>
    <property type="match status" value="1"/>
</dbReference>
<gene>
    <name evidence="2" type="ORF">CKAN_00480100</name>
</gene>
<dbReference type="InterPro" id="IPR055411">
    <property type="entry name" value="LRR_FXL15/At3g58940/PEG3-like"/>
</dbReference>
<accession>A0A443NCV6</accession>